<organism evidence="1 2">
    <name type="scientific">Sphingobacterium cellulitidis</name>
    <dbReference type="NCBI Taxonomy" id="1768011"/>
    <lineage>
        <taxon>Bacteria</taxon>
        <taxon>Pseudomonadati</taxon>
        <taxon>Bacteroidota</taxon>
        <taxon>Sphingobacteriia</taxon>
        <taxon>Sphingobacteriales</taxon>
        <taxon>Sphingobacteriaceae</taxon>
        <taxon>Sphingobacterium</taxon>
    </lineage>
</organism>
<evidence type="ECO:0000313" key="2">
    <source>
        <dbReference type="Proteomes" id="UP000614460"/>
    </source>
</evidence>
<dbReference type="EMBL" id="BMKM01000005">
    <property type="protein sequence ID" value="GGE24048.1"/>
    <property type="molecule type" value="Genomic_DNA"/>
</dbReference>
<dbReference type="InterPro" id="IPR039498">
    <property type="entry name" value="NTP_transf_5"/>
</dbReference>
<keyword evidence="2" id="KW-1185">Reference proteome</keyword>
<comment type="caution">
    <text evidence="1">The sequence shown here is derived from an EMBL/GenBank/DDBJ whole genome shotgun (WGS) entry which is preliminary data.</text>
</comment>
<accession>A0A8H9G290</accession>
<protein>
    <recommendedName>
        <fullName evidence="3">Nucleotidyltransferase family protein</fullName>
    </recommendedName>
</protein>
<gene>
    <name evidence="1" type="ORF">GCM10011516_22130</name>
</gene>
<proteinExistence type="predicted"/>
<dbReference type="RefSeq" id="WP_182499182.1">
    <property type="nucleotide sequence ID" value="NZ_BMKM01000005.1"/>
</dbReference>
<dbReference type="Proteomes" id="UP000614460">
    <property type="component" value="Unassembled WGS sequence"/>
</dbReference>
<reference evidence="1" key="1">
    <citation type="journal article" date="2014" name="Int. J. Syst. Evol. Microbiol.">
        <title>Complete genome sequence of Corynebacterium casei LMG S-19264T (=DSM 44701T), isolated from a smear-ripened cheese.</title>
        <authorList>
            <consortium name="US DOE Joint Genome Institute (JGI-PGF)"/>
            <person name="Walter F."/>
            <person name="Albersmeier A."/>
            <person name="Kalinowski J."/>
            <person name="Ruckert C."/>
        </authorList>
    </citation>
    <scope>NUCLEOTIDE SEQUENCE</scope>
    <source>
        <strain evidence="1">CGMCC 1.15966</strain>
    </source>
</reference>
<reference evidence="1" key="2">
    <citation type="submission" date="2020-09" db="EMBL/GenBank/DDBJ databases">
        <authorList>
            <person name="Sun Q."/>
            <person name="Zhou Y."/>
        </authorList>
    </citation>
    <scope>NUCLEOTIDE SEQUENCE</scope>
    <source>
        <strain evidence="1">CGMCC 1.15966</strain>
    </source>
</reference>
<evidence type="ECO:0008006" key="3">
    <source>
        <dbReference type="Google" id="ProtNLM"/>
    </source>
</evidence>
<dbReference type="Pfam" id="PF14907">
    <property type="entry name" value="NTP_transf_5"/>
    <property type="match status" value="1"/>
</dbReference>
<evidence type="ECO:0000313" key="1">
    <source>
        <dbReference type="EMBL" id="GGE24048.1"/>
    </source>
</evidence>
<dbReference type="AlphaFoldDB" id="A0A8H9G290"/>
<sequence>MEDQRREGSIRAFLEALKSSLWEIPIQQSYFENLDRKMWIDIFLMSFHQTVEGHLADAIQQLPQPLLPPQDLLLKWIVRLQHIEEKNEKMSKVISDLGRLFQEYEIRAFLQKGHGVSLYYNKPEVRVSGDIDWYFPSREDYNRANELIKSKVEGFHVQPAYSSGYNFEGVEIEHHLKLIQLRNPFVLKYLKNLITELSKDNIIKDFESSKVEIPSPMLNIIQVNAHILKHQVTYGIGLRQLCDAAVLYHKFSDQIDGQELKFIYKKLGMLDWSHVFHQVLVDVLGLNKDKLPFKVEKKEGVTWMKDYILRTGNFGFYDPENPDINNPGGRVKRSKRLFSNFKKLYPLAPIEVLCFPFVHLFSKVHH</sequence>
<name>A0A8H9G290_9SPHI</name>